<reference evidence="1" key="1">
    <citation type="submission" date="2016-03" db="EMBL/GenBank/DDBJ databases">
        <title>Draft genome sequence of Rosellinia necatrix.</title>
        <authorList>
            <person name="Kanematsu S."/>
        </authorList>
    </citation>
    <scope>NUCLEOTIDE SEQUENCE [LARGE SCALE GENOMIC DNA]</scope>
    <source>
        <strain evidence="1">W97</strain>
    </source>
</reference>
<gene>
    <name evidence="1" type="ORF">SAMD00023353_3300130</name>
</gene>
<dbReference type="AlphaFoldDB" id="A0A1W2TKB8"/>
<dbReference type="PANTHER" id="PTHR34846">
    <property type="entry name" value="4-CARBOXYMUCONOLACTONE DECARBOXYLASE FAMILY PROTEIN (AFU_ORTHOLOGUE AFUA_6G11590)"/>
    <property type="match status" value="1"/>
</dbReference>
<dbReference type="InterPro" id="IPR029032">
    <property type="entry name" value="AhpD-like"/>
</dbReference>
<accession>A0A1W2TKB8</accession>
<evidence type="ECO:0000313" key="1">
    <source>
        <dbReference type="EMBL" id="GAP88687.1"/>
    </source>
</evidence>
<keyword evidence="2" id="KW-1185">Reference proteome</keyword>
<evidence type="ECO:0000313" key="2">
    <source>
        <dbReference type="Proteomes" id="UP000054516"/>
    </source>
</evidence>
<proteinExistence type="predicted"/>
<dbReference type="OMA" id="HRELAIM"/>
<name>A0A1W2TKB8_ROSNE</name>
<sequence>MPAPRFPIDESPDLAAREVMTESLAKMHNGNPPFQYTDEDGKSLVGCYAPLCYSPVITRQFFALAKACYDPAAVSPRHRELAIMGFASVMSVPYIVYCHRGCANKVGLSDQQYDDGVAGKVPTDLTEEEETVYQLARTLTTLTARLDDDAWQEATLKLGKTEVVGVIHIVAAYKWVALLALVNGDDERWL</sequence>
<dbReference type="Proteomes" id="UP000054516">
    <property type="component" value="Unassembled WGS sequence"/>
</dbReference>
<evidence type="ECO:0008006" key="3">
    <source>
        <dbReference type="Google" id="ProtNLM"/>
    </source>
</evidence>
<dbReference type="SUPFAM" id="SSF69118">
    <property type="entry name" value="AhpD-like"/>
    <property type="match status" value="1"/>
</dbReference>
<dbReference type="STRING" id="77044.A0A1W2TKB8"/>
<dbReference type="Gene3D" id="1.20.1290.10">
    <property type="entry name" value="AhpD-like"/>
    <property type="match status" value="1"/>
</dbReference>
<organism evidence="1">
    <name type="scientific">Rosellinia necatrix</name>
    <name type="common">White root-rot fungus</name>
    <dbReference type="NCBI Taxonomy" id="77044"/>
    <lineage>
        <taxon>Eukaryota</taxon>
        <taxon>Fungi</taxon>
        <taxon>Dikarya</taxon>
        <taxon>Ascomycota</taxon>
        <taxon>Pezizomycotina</taxon>
        <taxon>Sordariomycetes</taxon>
        <taxon>Xylariomycetidae</taxon>
        <taxon>Xylariales</taxon>
        <taxon>Xylariaceae</taxon>
        <taxon>Rosellinia</taxon>
    </lineage>
</organism>
<dbReference type="OrthoDB" id="2567457at2759"/>
<dbReference type="EMBL" id="DF977478">
    <property type="protein sequence ID" value="GAP88687.1"/>
    <property type="molecule type" value="Genomic_DNA"/>
</dbReference>
<protein>
    <recommendedName>
        <fullName evidence="3">Carboxymuconolactone decarboxylase-like domain-containing protein</fullName>
    </recommendedName>
</protein>
<dbReference type="PANTHER" id="PTHR34846:SF11">
    <property type="entry name" value="4-CARBOXYMUCONOLACTONE DECARBOXYLASE FAMILY PROTEIN (AFU_ORTHOLOGUE AFUA_6G11590)"/>
    <property type="match status" value="1"/>
</dbReference>